<keyword evidence="1" id="KW-0812">Transmembrane</keyword>
<protein>
    <submittedName>
        <fullName evidence="2">Uncharacterized protein</fullName>
    </submittedName>
</protein>
<name>I2Q6I5_9BACT</name>
<keyword evidence="1" id="KW-1133">Transmembrane helix</keyword>
<organism evidence="2">
    <name type="scientific">Desulfovibrio sp. U5L</name>
    <dbReference type="NCBI Taxonomy" id="596152"/>
    <lineage>
        <taxon>Bacteria</taxon>
        <taxon>Pseudomonadati</taxon>
        <taxon>Thermodesulfobacteriota</taxon>
        <taxon>Desulfovibrionia</taxon>
        <taxon>Desulfovibrionales</taxon>
        <taxon>Desulfovibrionaceae</taxon>
        <taxon>Desulfovibrio</taxon>
    </lineage>
</organism>
<proteinExistence type="predicted"/>
<reference evidence="2" key="1">
    <citation type="submission" date="2011-11" db="EMBL/GenBank/DDBJ databases">
        <title>Improved High-Quality Draft sequence of Desulfovibrio sp. U5L.</title>
        <authorList>
            <consortium name="US DOE Joint Genome Institute"/>
            <person name="Lucas S."/>
            <person name="Han J."/>
            <person name="Lapidus A."/>
            <person name="Cheng J.-F."/>
            <person name="Goodwin L."/>
            <person name="Pitluck S."/>
            <person name="Peters L."/>
            <person name="Ovchinnikova G."/>
            <person name="Held B."/>
            <person name="Detter J.C."/>
            <person name="Han C."/>
            <person name="Tapia R."/>
            <person name="Land M."/>
            <person name="Hauser L."/>
            <person name="Kyrpides N."/>
            <person name="Ivanova N."/>
            <person name="Pagani I."/>
            <person name="Gabster J."/>
            <person name="Walker C."/>
            <person name="Stolyar S."/>
            <person name="Stahl D."/>
            <person name="Arkin A."/>
            <person name="Dehal P."/>
            <person name="Hazen T."/>
            <person name="Woyke T."/>
        </authorList>
    </citation>
    <scope>NUCLEOTIDE SEQUENCE [LARGE SCALE GENOMIC DNA]</scope>
    <source>
        <strain evidence="2">U5L</strain>
    </source>
</reference>
<feature type="transmembrane region" description="Helical" evidence="1">
    <location>
        <begin position="58"/>
        <end position="82"/>
    </location>
</feature>
<dbReference type="AlphaFoldDB" id="I2Q6I5"/>
<dbReference type="HOGENOM" id="CLU_791629_0_0_7"/>
<sequence>MCSTKEKSGVEWLHRIWQNFRSNYPWRTWYIFLILFATALAIAIMGSAKAQPSDNSDYWLYTILASLVVNALATYIVLFLGLPHFQKYLKHLAAKKRGKEIVKFWDLQNSLIKKITIYYGGKLGTWRDGEGRTSSTHYSSLPTIYSIQRLKERIGFYFGDRYTVESKQFPVDNHFTDDDNDSHVIILGGYLSIPILKQFSENTGFMHSQNFEDRSKRITKIGQKDFPTNVINGEPITSDYALLTVAVEKKTQKCLYWFSGNCGFGTFGAVLAATEESNRCNLLLPKPGSYTQCLIETKDIANEEMFLNHNSFDASFHINTKLPEDFTLEKLWASTPHPTQPLEDKDEQKD</sequence>
<feature type="transmembrane region" description="Helical" evidence="1">
    <location>
        <begin position="28"/>
        <end position="46"/>
    </location>
</feature>
<gene>
    <name evidence="2" type="ORF">DesU5LDRAFT_3775</name>
</gene>
<evidence type="ECO:0000256" key="1">
    <source>
        <dbReference type="SAM" id="Phobius"/>
    </source>
</evidence>
<dbReference type="EMBL" id="JH600068">
    <property type="protein sequence ID" value="EIG55391.1"/>
    <property type="molecule type" value="Genomic_DNA"/>
</dbReference>
<keyword evidence="1" id="KW-0472">Membrane</keyword>
<accession>I2Q6I5</accession>
<evidence type="ECO:0000313" key="2">
    <source>
        <dbReference type="EMBL" id="EIG55391.1"/>
    </source>
</evidence>
<dbReference type="STRING" id="596152.DesU5LDRAFT_3775"/>